<dbReference type="InterPro" id="IPR007739">
    <property type="entry name" value="RgpF"/>
</dbReference>
<dbReference type="EMBL" id="JAAIKE010000003">
    <property type="protein sequence ID" value="NEX46593.1"/>
    <property type="molecule type" value="Genomic_DNA"/>
</dbReference>
<name>A0A6B3RN23_9RHOB</name>
<proteinExistence type="predicted"/>
<sequence>MLQRYLRYARLGFRILVMTAAERRYVKAIRQSGLFDREWYLTCNPRLPRLCRMLPERHYVLVGEAVGMCPSKQFSPRAYAHLNPDQALSGLPPLAHYLAFGRTEGREVLDRPAAGNAPVLPVLTGDERPDPPARFAVVLHLYYREMWDEFAARLKRQRFAFDLFVTLSEDQALSDAGVCDRILAEFPNARVWTLPNHGRDILPFLHLVRSGLFAPYAAVCKLHSKKSLHRNDGDAWRDALVDGVMGDPAATLARLQRFVCDPDAGLWVADGHLARGEQWWGPNRERGEILLARTEQPVASGVPELVFAAGSIYWLRPAALAAMADLPVSAGDFEPEMGQVDGTMAHVMERVIGIVTTQSDLRIRESSDLDGAEV</sequence>
<protein>
    <submittedName>
        <fullName evidence="1">Uncharacterized protein</fullName>
    </submittedName>
</protein>
<dbReference type="AlphaFoldDB" id="A0A6B3RN23"/>
<accession>A0A6B3RN23</accession>
<dbReference type="RefSeq" id="WP_164611457.1">
    <property type="nucleotide sequence ID" value="NZ_JAAIKE010000003.1"/>
</dbReference>
<gene>
    <name evidence="1" type="ORF">G3572_10285</name>
</gene>
<organism evidence="1 2">
    <name type="scientific">Pseudotabrizicola algicola</name>
    <dbReference type="NCBI Taxonomy" id="2709381"/>
    <lineage>
        <taxon>Bacteria</taxon>
        <taxon>Pseudomonadati</taxon>
        <taxon>Pseudomonadota</taxon>
        <taxon>Alphaproteobacteria</taxon>
        <taxon>Rhodobacterales</taxon>
        <taxon>Paracoccaceae</taxon>
        <taxon>Pseudotabrizicola</taxon>
    </lineage>
</organism>
<evidence type="ECO:0000313" key="2">
    <source>
        <dbReference type="Proteomes" id="UP000481421"/>
    </source>
</evidence>
<comment type="caution">
    <text evidence="1">The sequence shown here is derived from an EMBL/GenBank/DDBJ whole genome shotgun (WGS) entry which is preliminary data.</text>
</comment>
<dbReference type="Proteomes" id="UP000481421">
    <property type="component" value="Unassembled WGS sequence"/>
</dbReference>
<evidence type="ECO:0000313" key="1">
    <source>
        <dbReference type="EMBL" id="NEX46593.1"/>
    </source>
</evidence>
<dbReference type="Pfam" id="PF05045">
    <property type="entry name" value="RgpF"/>
    <property type="match status" value="1"/>
</dbReference>
<reference evidence="1 2" key="1">
    <citation type="submission" date="2020-02" db="EMBL/GenBank/DDBJ databases">
        <title>Rhodobacter algicola sp. nov., isolated from microalga culture.</title>
        <authorList>
            <person name="Park C.-Y."/>
        </authorList>
    </citation>
    <scope>NUCLEOTIDE SEQUENCE [LARGE SCALE GENOMIC DNA]</scope>
    <source>
        <strain evidence="1 2">ETT8</strain>
    </source>
</reference>
<keyword evidence="2" id="KW-1185">Reference proteome</keyword>